<dbReference type="InterPro" id="IPR016140">
    <property type="entry name" value="Bifunc_inhib/LTP/seed_store"/>
</dbReference>
<evidence type="ECO:0000259" key="4">
    <source>
        <dbReference type="SMART" id="SM00499"/>
    </source>
</evidence>
<keyword evidence="1" id="KW-0813">Transport</keyword>
<dbReference type="InterPro" id="IPR036312">
    <property type="entry name" value="Bifun_inhib/LTP/seed_sf"/>
</dbReference>
<evidence type="ECO:0000256" key="2">
    <source>
        <dbReference type="ARBA" id="ARBA00023121"/>
    </source>
</evidence>
<feature type="domain" description="Bifunctional inhibitor/plant lipid transfer protein/seed storage helical" evidence="4">
    <location>
        <begin position="30"/>
        <end position="95"/>
    </location>
</feature>
<dbReference type="PANTHER" id="PTHR33214:SF69">
    <property type="entry name" value="BIFUNCTIONAL INHIBITOR_LIPID-TRANSFER PROTEIN_SEED STORAGE 2S ALBUMIN SUPERFAMILY PROTEIN"/>
    <property type="match status" value="1"/>
</dbReference>
<dbReference type="SUPFAM" id="SSF47699">
    <property type="entry name" value="Bifunctional inhibitor/lipid-transfer protein/seed storage 2S albumin"/>
    <property type="match status" value="1"/>
</dbReference>
<organism evidence="5 6">
    <name type="scientific">Kalanchoe fedtschenkoi</name>
    <name type="common">Lavender scallops</name>
    <name type="synonym">South American air plant</name>
    <dbReference type="NCBI Taxonomy" id="63787"/>
    <lineage>
        <taxon>Eukaryota</taxon>
        <taxon>Viridiplantae</taxon>
        <taxon>Streptophyta</taxon>
        <taxon>Embryophyta</taxon>
        <taxon>Tracheophyta</taxon>
        <taxon>Spermatophyta</taxon>
        <taxon>Magnoliopsida</taxon>
        <taxon>eudicotyledons</taxon>
        <taxon>Gunneridae</taxon>
        <taxon>Pentapetalae</taxon>
        <taxon>Saxifragales</taxon>
        <taxon>Crassulaceae</taxon>
        <taxon>Kalanchoe</taxon>
    </lineage>
</organism>
<reference evidence="5" key="1">
    <citation type="submission" date="2021-01" db="UniProtKB">
        <authorList>
            <consortium name="EnsemblPlants"/>
        </authorList>
    </citation>
    <scope>IDENTIFICATION</scope>
</reference>
<dbReference type="GO" id="GO:0006869">
    <property type="term" value="P:lipid transport"/>
    <property type="evidence" value="ECO:0007669"/>
    <property type="project" value="InterPro"/>
</dbReference>
<dbReference type="AlphaFoldDB" id="A0A7N0VHA3"/>
<sequence length="95" mass="10128">MKAVKAAPLAAIGLLFILALNLSLGAEAACNPVELSPCLTSFTSKAPPSAQCCAKLHEQEPCFCQYIHNPAFAPYISNPEAKTVMRVCNVSYPKC</sequence>
<evidence type="ECO:0000313" key="6">
    <source>
        <dbReference type="Proteomes" id="UP000594263"/>
    </source>
</evidence>
<dbReference type="EnsemblPlants" id="Kaladp0840s0004.1.v1.1">
    <property type="protein sequence ID" value="Kaladp0840s0004.1.v1.1.CDS.1"/>
    <property type="gene ID" value="Kaladp0840s0004.v1.1"/>
</dbReference>
<dbReference type="GO" id="GO:0008289">
    <property type="term" value="F:lipid binding"/>
    <property type="evidence" value="ECO:0007669"/>
    <property type="project" value="UniProtKB-KW"/>
</dbReference>
<dbReference type="InterPro" id="IPR033872">
    <property type="entry name" value="nsLTP2"/>
</dbReference>
<dbReference type="Proteomes" id="UP000594263">
    <property type="component" value="Unplaced"/>
</dbReference>
<feature type="signal peptide" evidence="3">
    <location>
        <begin position="1"/>
        <end position="28"/>
    </location>
</feature>
<proteinExistence type="predicted"/>
<evidence type="ECO:0000256" key="1">
    <source>
        <dbReference type="ARBA" id="ARBA00022448"/>
    </source>
</evidence>
<dbReference type="Pfam" id="PF00234">
    <property type="entry name" value="Tryp_alpha_amyl"/>
    <property type="match status" value="1"/>
</dbReference>
<evidence type="ECO:0000313" key="5">
    <source>
        <dbReference type="EnsemblPlants" id="Kaladp0840s0004.1.v1.1.CDS.1"/>
    </source>
</evidence>
<accession>A0A7N0VHA3</accession>
<protein>
    <recommendedName>
        <fullName evidence="4">Bifunctional inhibitor/plant lipid transfer protein/seed storage helical domain-containing protein</fullName>
    </recommendedName>
</protein>
<dbReference type="CDD" id="cd01959">
    <property type="entry name" value="nsLTP2"/>
    <property type="match status" value="1"/>
</dbReference>
<dbReference type="SMART" id="SM00499">
    <property type="entry name" value="AAI"/>
    <property type="match status" value="1"/>
</dbReference>
<dbReference type="Gramene" id="Kaladp0840s0004.1.v1.1">
    <property type="protein sequence ID" value="Kaladp0840s0004.1.v1.1.CDS.1"/>
    <property type="gene ID" value="Kaladp0840s0004.v1.1"/>
</dbReference>
<dbReference type="OMA" id="GQFIKNS"/>
<name>A0A7N0VHA3_KALFE</name>
<keyword evidence="6" id="KW-1185">Reference proteome</keyword>
<dbReference type="Gene3D" id="1.10.110.10">
    <property type="entry name" value="Plant lipid-transfer and hydrophobic proteins"/>
    <property type="match status" value="1"/>
</dbReference>
<keyword evidence="2" id="KW-0446">Lipid-binding</keyword>
<keyword evidence="3" id="KW-0732">Signal</keyword>
<feature type="chain" id="PRO_5029504599" description="Bifunctional inhibitor/plant lipid transfer protein/seed storage helical domain-containing protein" evidence="3">
    <location>
        <begin position="29"/>
        <end position="95"/>
    </location>
</feature>
<evidence type="ECO:0000256" key="3">
    <source>
        <dbReference type="SAM" id="SignalP"/>
    </source>
</evidence>
<dbReference type="PANTHER" id="PTHR33214">
    <property type="entry name" value="BIFUNCTIONAL INHIBITOR/LIPID-TRANSFER PROTEIN/SEED STORAGE 2S ALBUMIN SUPERFAMILY PROTEIN"/>
    <property type="match status" value="1"/>
</dbReference>